<dbReference type="EMBL" id="VSSQ01121188">
    <property type="protein sequence ID" value="MPN53738.1"/>
    <property type="molecule type" value="Genomic_DNA"/>
</dbReference>
<reference evidence="1" key="1">
    <citation type="submission" date="2019-08" db="EMBL/GenBank/DDBJ databases">
        <authorList>
            <person name="Kucharzyk K."/>
            <person name="Murdoch R.W."/>
            <person name="Higgins S."/>
            <person name="Loffler F."/>
        </authorList>
    </citation>
    <scope>NUCLEOTIDE SEQUENCE</scope>
</reference>
<proteinExistence type="predicted"/>
<dbReference type="AlphaFoldDB" id="A0A645IQU4"/>
<gene>
    <name evidence="1" type="ORF">SDC9_201404</name>
</gene>
<accession>A0A645IQU4</accession>
<protein>
    <submittedName>
        <fullName evidence="1">Uncharacterized protein</fullName>
    </submittedName>
</protein>
<organism evidence="1">
    <name type="scientific">bioreactor metagenome</name>
    <dbReference type="NCBI Taxonomy" id="1076179"/>
    <lineage>
        <taxon>unclassified sequences</taxon>
        <taxon>metagenomes</taxon>
        <taxon>ecological metagenomes</taxon>
    </lineage>
</organism>
<sequence length="57" mass="6404">MRRMLKLRKIHAGHVDRAGTEDFDARGINLVVLGGGDEQRRAVDLYEVLAQLSRKTA</sequence>
<evidence type="ECO:0000313" key="1">
    <source>
        <dbReference type="EMBL" id="MPN53738.1"/>
    </source>
</evidence>
<name>A0A645IQU4_9ZZZZ</name>
<comment type="caution">
    <text evidence="1">The sequence shown here is derived from an EMBL/GenBank/DDBJ whole genome shotgun (WGS) entry which is preliminary data.</text>
</comment>